<evidence type="ECO:0000256" key="1">
    <source>
        <dbReference type="ARBA" id="ARBA00004442"/>
    </source>
</evidence>
<evidence type="ECO:0000313" key="7">
    <source>
        <dbReference type="Proteomes" id="UP000438991"/>
    </source>
</evidence>
<evidence type="ECO:0000256" key="5">
    <source>
        <dbReference type="ARBA" id="ARBA00023237"/>
    </source>
</evidence>
<dbReference type="AlphaFoldDB" id="A0A327KAC9"/>
<dbReference type="EMBL" id="WNKV01000002">
    <property type="protein sequence ID" value="MTW15261.1"/>
    <property type="molecule type" value="Genomic_DNA"/>
</dbReference>
<dbReference type="PANTHER" id="PTHR38776:SF1">
    <property type="entry name" value="MLTA-INTERACTING PROTEIN-RELATED"/>
    <property type="match status" value="1"/>
</dbReference>
<comment type="similarity">
    <text evidence="2">Belongs to the MipA/OmpV family.</text>
</comment>
<dbReference type="GO" id="GO:0009279">
    <property type="term" value="C:cell outer membrane"/>
    <property type="evidence" value="ECO:0007669"/>
    <property type="project" value="UniProtKB-SubCell"/>
</dbReference>
<comment type="subcellular location">
    <subcellularLocation>
        <location evidence="1">Cell outer membrane</location>
    </subcellularLocation>
</comment>
<protein>
    <submittedName>
        <fullName evidence="6">MipA/OmpV family protein</fullName>
    </submittedName>
</protein>
<dbReference type="Pfam" id="PF06629">
    <property type="entry name" value="MipA"/>
    <property type="match status" value="1"/>
</dbReference>
<evidence type="ECO:0000256" key="3">
    <source>
        <dbReference type="ARBA" id="ARBA00022729"/>
    </source>
</evidence>
<gene>
    <name evidence="6" type="ORF">GJ689_03455</name>
</gene>
<accession>A0A327KAC9</accession>
<evidence type="ECO:0000256" key="4">
    <source>
        <dbReference type="ARBA" id="ARBA00023136"/>
    </source>
</evidence>
<proteinExistence type="inferred from homology"/>
<keyword evidence="3" id="KW-0732">Signal</keyword>
<reference evidence="6 7" key="1">
    <citation type="submission" date="2019-11" db="EMBL/GenBank/DDBJ databases">
        <title>Whole-genome sequence of Rhodoplanes serenus DSM 18633, type strain.</title>
        <authorList>
            <person name="Kyndt J.A."/>
            <person name="Meyer T.E."/>
        </authorList>
    </citation>
    <scope>NUCLEOTIDE SEQUENCE [LARGE SCALE GENOMIC DNA]</scope>
    <source>
        <strain evidence="6 7">DSM 18633</strain>
    </source>
</reference>
<sequence length="336" mass="35916">MKLLMKPSDRRGPAGAVAVLPGRARRVYSRLGDGSPKGTRRARGMGHILVYRSLRFAAAAAASLAVAGMLAGTAVAADVGAAPGAYPPPGAYAPPAPPAWIVTIGVEGRVEPEFLGGDSFTVRPAPIFGLRRAGTPEQFRAPRDGAGIALFETQNLKIGPNFKLRARRQESDSSALYGLGDVNWAFEVGGFVEYWWAPWLRSRAEVRQGFGGHTGVVADLSADLVVPVTPALTLSGGPRLSFASEKALDPYFSIDPWQSFVSGLPTYQAKGGFQSVGAGAQARYFWTPELATHVYVEYQRLLDGAADSPLVQLRGSPDQVTFGFGVTRAFTFQQFW</sequence>
<dbReference type="InterPro" id="IPR010583">
    <property type="entry name" value="MipA"/>
</dbReference>
<dbReference type="Proteomes" id="UP000438991">
    <property type="component" value="Unassembled WGS sequence"/>
</dbReference>
<name>A0A327KAC9_9BRAD</name>
<keyword evidence="4" id="KW-0472">Membrane</keyword>
<comment type="caution">
    <text evidence="6">The sequence shown here is derived from an EMBL/GenBank/DDBJ whole genome shotgun (WGS) entry which is preliminary data.</text>
</comment>
<dbReference type="PANTHER" id="PTHR38776">
    <property type="entry name" value="MLTA-INTERACTING PROTEIN-RELATED"/>
    <property type="match status" value="1"/>
</dbReference>
<evidence type="ECO:0000313" key="6">
    <source>
        <dbReference type="EMBL" id="MTW15261.1"/>
    </source>
</evidence>
<organism evidence="6 7">
    <name type="scientific">Rhodoplanes serenus</name>
    <dbReference type="NCBI Taxonomy" id="200615"/>
    <lineage>
        <taxon>Bacteria</taxon>
        <taxon>Pseudomonadati</taxon>
        <taxon>Pseudomonadota</taxon>
        <taxon>Alphaproteobacteria</taxon>
        <taxon>Hyphomicrobiales</taxon>
        <taxon>Nitrobacteraceae</taxon>
        <taxon>Rhodoplanes</taxon>
    </lineage>
</organism>
<keyword evidence="5" id="KW-0998">Cell outer membrane</keyword>
<evidence type="ECO:0000256" key="2">
    <source>
        <dbReference type="ARBA" id="ARBA00005722"/>
    </source>
</evidence>